<proteinExistence type="predicted"/>
<dbReference type="OrthoDB" id="5792777at2"/>
<dbReference type="GO" id="GO:0016491">
    <property type="term" value="F:oxidoreductase activity"/>
    <property type="evidence" value="ECO:0007669"/>
    <property type="project" value="InterPro"/>
</dbReference>
<dbReference type="PANTHER" id="PTHR16128">
    <property type="entry name" value="FAD/NAD(P)-BINDING OXIDOREDUCTASE FAMILY PROTEIN"/>
    <property type="match status" value="1"/>
</dbReference>
<name>A0A117UXW8_9SPHN</name>
<comment type="caution">
    <text evidence="2">The sequence shown here is derived from an EMBL/GenBank/DDBJ whole genome shotgun (WGS) entry which is preliminary data.</text>
</comment>
<organism evidence="2 3">
    <name type="scientific">Novosphingobium fuchskuhlense</name>
    <dbReference type="NCBI Taxonomy" id="1117702"/>
    <lineage>
        <taxon>Bacteria</taxon>
        <taxon>Pseudomonadati</taxon>
        <taxon>Pseudomonadota</taxon>
        <taxon>Alphaproteobacteria</taxon>
        <taxon>Sphingomonadales</taxon>
        <taxon>Sphingomonadaceae</taxon>
        <taxon>Novosphingobium</taxon>
    </lineage>
</organism>
<dbReference type="SUPFAM" id="SSF51905">
    <property type="entry name" value="FAD/NAD(P)-binding domain"/>
    <property type="match status" value="1"/>
</dbReference>
<dbReference type="PANTHER" id="PTHR16128:SF5">
    <property type="entry name" value="FAD_NAD(P)-BINDING OXIDOREDUCTASE FAMILY PROTEIN"/>
    <property type="match status" value="1"/>
</dbReference>
<dbReference type="GO" id="GO:0016829">
    <property type="term" value="F:lyase activity"/>
    <property type="evidence" value="ECO:0007669"/>
    <property type="project" value="UniProtKB-KW"/>
</dbReference>
<dbReference type="Gene3D" id="3.90.660.10">
    <property type="match status" value="1"/>
</dbReference>
<evidence type="ECO:0000313" key="2">
    <source>
        <dbReference type="EMBL" id="KUR72878.1"/>
    </source>
</evidence>
<feature type="domain" description="Amine oxidase" evidence="1">
    <location>
        <begin position="88"/>
        <end position="271"/>
    </location>
</feature>
<keyword evidence="2" id="KW-0456">Lyase</keyword>
<accession>A0A117UXW8</accession>
<dbReference type="AlphaFoldDB" id="A0A117UXW8"/>
<evidence type="ECO:0000313" key="3">
    <source>
        <dbReference type="Proteomes" id="UP000058012"/>
    </source>
</evidence>
<dbReference type="Gene3D" id="3.50.50.60">
    <property type="entry name" value="FAD/NAD(P)-binding domain"/>
    <property type="match status" value="1"/>
</dbReference>
<dbReference type="RefSeq" id="WP_067907549.1">
    <property type="nucleotide sequence ID" value="NZ_KQ954244.1"/>
</dbReference>
<reference evidence="2 3" key="1">
    <citation type="submission" date="2015-10" db="EMBL/GenBank/DDBJ databases">
        <title>Draft genome sequence of Novosphingobium fuchskuhlense DSM 25065 isolated from a surface water sample of the southwest basin of Lake Grosse Fuchskuhle.</title>
        <authorList>
            <person name="Ruckert C."/>
            <person name="Winkler A."/>
            <person name="Glaeser J."/>
            <person name="Grossart H.-P."/>
            <person name="Kalinowski J."/>
            <person name="Glaeser S."/>
        </authorList>
    </citation>
    <scope>NUCLEOTIDE SEQUENCE [LARGE SCALE GENOMIC DNA]</scope>
    <source>
        <strain evidence="2 3">FNE08-7</strain>
    </source>
</reference>
<gene>
    <name evidence="2" type="ORF">AQZ52_06630</name>
</gene>
<evidence type="ECO:0000259" key="1">
    <source>
        <dbReference type="Pfam" id="PF01593"/>
    </source>
</evidence>
<keyword evidence="3" id="KW-1185">Reference proteome</keyword>
<sequence length="318" mass="34021">MPSVAIVGAGIAGLSCADGLAAKGWQVTLFDKGRKAGGRMASRRVETSKGEASFDFGAQYFTVRDTGFAAQVAHWEQAGLAVRWPKAGADAWIGVPAMNAVVRDMAARHDVRFGHHVSGLAHEGSHWRLLGEGMPGEQFDAAVLALPAEQAAPILTLHDFELARTALFARSQPCWSGMFAFDAPLPHREDILRDSGILAWAARDSAKPGRAGPESWVVQATPQWSTAHLERQPEDIAPHLLTALAEATGAGALQPLAHSIHRWRYALSAGTGLGCLWNDKQRIGACGDWLLGPRVECAWISGRMLADRMLGAAREAAA</sequence>
<dbReference type="EMBL" id="LLZS01000003">
    <property type="protein sequence ID" value="KUR72878.1"/>
    <property type="molecule type" value="Genomic_DNA"/>
</dbReference>
<dbReference type="Proteomes" id="UP000058012">
    <property type="component" value="Unassembled WGS sequence"/>
</dbReference>
<dbReference type="InterPro" id="IPR036188">
    <property type="entry name" value="FAD/NAD-bd_sf"/>
</dbReference>
<dbReference type="PRINTS" id="PR00419">
    <property type="entry name" value="ADXRDTASE"/>
</dbReference>
<dbReference type="Pfam" id="PF13450">
    <property type="entry name" value="NAD_binding_8"/>
    <property type="match status" value="1"/>
</dbReference>
<protein>
    <submittedName>
        <fullName evidence="2">Deoxyribodipyrimidine photolyase</fullName>
    </submittedName>
</protein>
<dbReference type="Pfam" id="PF01593">
    <property type="entry name" value="Amino_oxidase"/>
    <property type="match status" value="1"/>
</dbReference>
<dbReference type="InterPro" id="IPR002937">
    <property type="entry name" value="Amino_oxidase"/>
</dbReference>
<dbReference type="STRING" id="1117702.AQZ52_06630"/>